<dbReference type="AlphaFoldDB" id="A0AA40E7W5"/>
<protein>
    <submittedName>
        <fullName evidence="1">Uncharacterized protein</fullName>
    </submittedName>
</protein>
<reference evidence="1" key="1">
    <citation type="submission" date="2023-06" db="EMBL/GenBank/DDBJ databases">
        <title>Genome-scale phylogeny and comparative genomics of the fungal order Sordariales.</title>
        <authorList>
            <consortium name="Lawrence Berkeley National Laboratory"/>
            <person name="Hensen N."/>
            <person name="Bonometti L."/>
            <person name="Westerberg I."/>
            <person name="Brannstrom I.O."/>
            <person name="Guillou S."/>
            <person name="Cros-Aarteil S."/>
            <person name="Calhoun S."/>
            <person name="Haridas S."/>
            <person name="Kuo A."/>
            <person name="Mondo S."/>
            <person name="Pangilinan J."/>
            <person name="Riley R."/>
            <person name="Labutti K."/>
            <person name="Andreopoulos B."/>
            <person name="Lipzen A."/>
            <person name="Chen C."/>
            <person name="Yanf M."/>
            <person name="Daum C."/>
            <person name="Ng V."/>
            <person name="Clum A."/>
            <person name="Steindorff A."/>
            <person name="Ohm R."/>
            <person name="Martin F."/>
            <person name="Silar P."/>
            <person name="Natvig D."/>
            <person name="Lalanne C."/>
            <person name="Gautier V."/>
            <person name="Ament-Velasquez S.L."/>
            <person name="Kruys A."/>
            <person name="Hutchinson M.I."/>
            <person name="Powell A.J."/>
            <person name="Barry K."/>
            <person name="Miller A.N."/>
            <person name="Grigoriev I.V."/>
            <person name="Debuchy R."/>
            <person name="Gladieux P."/>
            <person name="Thoren M.H."/>
            <person name="Johannesson H."/>
        </authorList>
    </citation>
    <scope>NUCLEOTIDE SEQUENCE</scope>
    <source>
        <strain evidence="1">SMH4607-1</strain>
    </source>
</reference>
<proteinExistence type="predicted"/>
<sequence length="355" mass="38299">MAAEQRRGCRSCRFFFRAARNTVVCANQPALHALGLVRYPRRSHCRHRAPSARTRGLAAQGCAALMCVVRVRSDDSARLCIGQHPGEASCRCNGTQPTGKSDVPRAVRAGGHARGSRMSLPAAADDLDDAHRRAFGECGLFLFLDKLALLDPTSARGTSDETKTAYPERPVSRREGFCPLFPPLAERLSVMTRFSCICTVCPGSSGLHIVAVLCVVPVSNASTQGSGQQMVLQYALQPESWAASSEELSAPENFSAISMEHSVSCPPAAWPETSGCRLKRLAKTLNVRACPVEPNDWHRFGSTGGQGLVPSNNQAFPPNRPARRRIITAMGAEGLVFCPCPLVPPTPPDRLLSQR</sequence>
<gene>
    <name evidence="1" type="ORF">B0H67DRAFT_77414</name>
</gene>
<accession>A0AA40E7W5</accession>
<name>A0AA40E7W5_9PEZI</name>
<evidence type="ECO:0000313" key="1">
    <source>
        <dbReference type="EMBL" id="KAK0731539.1"/>
    </source>
</evidence>
<dbReference type="EMBL" id="JAUKUA010000001">
    <property type="protein sequence ID" value="KAK0731539.1"/>
    <property type="molecule type" value="Genomic_DNA"/>
</dbReference>
<organism evidence="1 2">
    <name type="scientific">Lasiosphaeris hirsuta</name>
    <dbReference type="NCBI Taxonomy" id="260670"/>
    <lineage>
        <taxon>Eukaryota</taxon>
        <taxon>Fungi</taxon>
        <taxon>Dikarya</taxon>
        <taxon>Ascomycota</taxon>
        <taxon>Pezizomycotina</taxon>
        <taxon>Sordariomycetes</taxon>
        <taxon>Sordariomycetidae</taxon>
        <taxon>Sordariales</taxon>
        <taxon>Lasiosphaeriaceae</taxon>
        <taxon>Lasiosphaeris</taxon>
    </lineage>
</organism>
<comment type="caution">
    <text evidence="1">The sequence shown here is derived from an EMBL/GenBank/DDBJ whole genome shotgun (WGS) entry which is preliminary data.</text>
</comment>
<dbReference type="Proteomes" id="UP001172102">
    <property type="component" value="Unassembled WGS sequence"/>
</dbReference>
<evidence type="ECO:0000313" key="2">
    <source>
        <dbReference type="Proteomes" id="UP001172102"/>
    </source>
</evidence>
<keyword evidence="2" id="KW-1185">Reference proteome</keyword>